<evidence type="ECO:0000313" key="2">
    <source>
        <dbReference type="EMBL" id="KAK1574213.1"/>
    </source>
</evidence>
<reference evidence="2" key="1">
    <citation type="submission" date="2021-06" db="EMBL/GenBank/DDBJ databases">
        <title>Comparative genomics, transcriptomics and evolutionary studies reveal genomic signatures of adaptation to plant cell wall in hemibiotrophic fungi.</title>
        <authorList>
            <consortium name="DOE Joint Genome Institute"/>
            <person name="Baroncelli R."/>
            <person name="Diaz J.F."/>
            <person name="Benocci T."/>
            <person name="Peng M."/>
            <person name="Battaglia E."/>
            <person name="Haridas S."/>
            <person name="Andreopoulos W."/>
            <person name="Labutti K."/>
            <person name="Pangilinan J."/>
            <person name="Floch G.L."/>
            <person name="Makela M.R."/>
            <person name="Henrissat B."/>
            <person name="Grigoriev I.V."/>
            <person name="Crouch J.A."/>
            <person name="De Vries R.P."/>
            <person name="Sukno S.A."/>
            <person name="Thon M.R."/>
        </authorList>
    </citation>
    <scope>NUCLEOTIDE SEQUENCE</scope>
    <source>
        <strain evidence="2">CBS 125086</strain>
    </source>
</reference>
<accession>A0AAD8V0E1</accession>
<dbReference type="GeneID" id="85439863"/>
<dbReference type="EMBL" id="JAHLJV010000079">
    <property type="protein sequence ID" value="KAK1574213.1"/>
    <property type="molecule type" value="Genomic_DNA"/>
</dbReference>
<comment type="caution">
    <text evidence="2">The sequence shown here is derived from an EMBL/GenBank/DDBJ whole genome shotgun (WGS) entry which is preliminary data.</text>
</comment>
<dbReference type="AlphaFoldDB" id="A0AAD8V0E1"/>
<sequence length="71" mass="7672">MPATKPATETTKTSSASEYSYDSDNASIVSAKIKVKESKTKAQSDRASWRRKAMADTAFSYRCLAGKSTTA</sequence>
<feature type="region of interest" description="Disordered" evidence="1">
    <location>
        <begin position="1"/>
        <end position="20"/>
    </location>
</feature>
<dbReference type="RefSeq" id="XP_060409757.1">
    <property type="nucleotide sequence ID" value="XM_060555623.1"/>
</dbReference>
<proteinExistence type="predicted"/>
<evidence type="ECO:0000256" key="1">
    <source>
        <dbReference type="SAM" id="MobiDB-lite"/>
    </source>
</evidence>
<keyword evidence="3" id="KW-1185">Reference proteome</keyword>
<organism evidence="2 3">
    <name type="scientific">Colletotrichum navitas</name>
    <dbReference type="NCBI Taxonomy" id="681940"/>
    <lineage>
        <taxon>Eukaryota</taxon>
        <taxon>Fungi</taxon>
        <taxon>Dikarya</taxon>
        <taxon>Ascomycota</taxon>
        <taxon>Pezizomycotina</taxon>
        <taxon>Sordariomycetes</taxon>
        <taxon>Hypocreomycetidae</taxon>
        <taxon>Glomerellales</taxon>
        <taxon>Glomerellaceae</taxon>
        <taxon>Colletotrichum</taxon>
        <taxon>Colletotrichum graminicola species complex</taxon>
    </lineage>
</organism>
<protein>
    <submittedName>
        <fullName evidence="2">Uncharacterized protein</fullName>
    </submittedName>
</protein>
<name>A0AAD8V0E1_9PEZI</name>
<dbReference type="Proteomes" id="UP001230504">
    <property type="component" value="Unassembled WGS sequence"/>
</dbReference>
<gene>
    <name evidence="2" type="ORF">LY79DRAFT_524355</name>
</gene>
<evidence type="ECO:0000313" key="3">
    <source>
        <dbReference type="Proteomes" id="UP001230504"/>
    </source>
</evidence>